<organism evidence="2">
    <name type="scientific">Eremomyces bilateralis CBS 781.70</name>
    <dbReference type="NCBI Taxonomy" id="1392243"/>
    <lineage>
        <taxon>Eukaryota</taxon>
        <taxon>Fungi</taxon>
        <taxon>Dikarya</taxon>
        <taxon>Ascomycota</taxon>
        <taxon>Pezizomycotina</taxon>
        <taxon>Dothideomycetes</taxon>
        <taxon>Dothideomycetes incertae sedis</taxon>
        <taxon>Eremomycetales</taxon>
        <taxon>Eremomycetaceae</taxon>
        <taxon>Eremomyces</taxon>
    </lineage>
</organism>
<evidence type="ECO:0000313" key="2">
    <source>
        <dbReference type="EMBL" id="KAF1814669.1"/>
    </source>
</evidence>
<dbReference type="EMBL" id="ML975153">
    <property type="protein sequence ID" value="KAF1814669.1"/>
    <property type="molecule type" value="Genomic_DNA"/>
</dbReference>
<gene>
    <name evidence="2 4" type="ORF">P152DRAFT_282954</name>
</gene>
<protein>
    <submittedName>
        <fullName evidence="2 4">Uncharacterized protein</fullName>
    </submittedName>
</protein>
<evidence type="ECO:0000313" key="3">
    <source>
        <dbReference type="Proteomes" id="UP000504638"/>
    </source>
</evidence>
<reference evidence="4" key="3">
    <citation type="submission" date="2025-04" db="UniProtKB">
        <authorList>
            <consortium name="RefSeq"/>
        </authorList>
    </citation>
    <scope>IDENTIFICATION</scope>
    <source>
        <strain evidence="4">CBS 781.70</strain>
    </source>
</reference>
<reference evidence="2 4" key="1">
    <citation type="submission" date="2020-01" db="EMBL/GenBank/DDBJ databases">
        <authorList>
            <consortium name="DOE Joint Genome Institute"/>
            <person name="Haridas S."/>
            <person name="Albert R."/>
            <person name="Binder M."/>
            <person name="Bloem J."/>
            <person name="Labutti K."/>
            <person name="Salamov A."/>
            <person name="Andreopoulos B."/>
            <person name="Baker S.E."/>
            <person name="Barry K."/>
            <person name="Bills G."/>
            <person name="Bluhm B.H."/>
            <person name="Cannon C."/>
            <person name="Castanera R."/>
            <person name="Culley D.E."/>
            <person name="Daum C."/>
            <person name="Ezra D."/>
            <person name="Gonzalez J.B."/>
            <person name="Henrissat B."/>
            <person name="Kuo A."/>
            <person name="Liang C."/>
            <person name="Lipzen A."/>
            <person name="Lutzoni F."/>
            <person name="Magnuson J."/>
            <person name="Mondo S."/>
            <person name="Nolan M."/>
            <person name="Ohm R."/>
            <person name="Pangilinan J."/>
            <person name="Park H.-J."/>
            <person name="Ramirez L."/>
            <person name="Alfaro M."/>
            <person name="Sun H."/>
            <person name="Tritt A."/>
            <person name="Yoshinaga Y."/>
            <person name="Zwiers L.-H."/>
            <person name="Turgeon B.G."/>
            <person name="Goodwin S.B."/>
            <person name="Spatafora J.W."/>
            <person name="Crous P.W."/>
            <person name="Grigoriev I.V."/>
        </authorList>
    </citation>
    <scope>NUCLEOTIDE SEQUENCE</scope>
    <source>
        <strain evidence="2 4">CBS 781.70</strain>
    </source>
</reference>
<evidence type="ECO:0000313" key="4">
    <source>
        <dbReference type="RefSeq" id="XP_033536300.1"/>
    </source>
</evidence>
<evidence type="ECO:0000256" key="1">
    <source>
        <dbReference type="SAM" id="MobiDB-lite"/>
    </source>
</evidence>
<reference evidence="4" key="2">
    <citation type="submission" date="2020-04" db="EMBL/GenBank/DDBJ databases">
        <authorList>
            <consortium name="NCBI Genome Project"/>
        </authorList>
    </citation>
    <scope>NUCLEOTIDE SEQUENCE</scope>
    <source>
        <strain evidence="4">CBS 781.70</strain>
    </source>
</reference>
<name>A0A6G1G9Y4_9PEZI</name>
<dbReference type="RefSeq" id="XP_033536300.1">
    <property type="nucleotide sequence ID" value="XM_033674939.1"/>
</dbReference>
<proteinExistence type="predicted"/>
<dbReference type="GeneID" id="54415509"/>
<dbReference type="Proteomes" id="UP000504638">
    <property type="component" value="Unplaced"/>
</dbReference>
<feature type="region of interest" description="Disordered" evidence="1">
    <location>
        <begin position="158"/>
        <end position="178"/>
    </location>
</feature>
<accession>A0A6G1G9Y4</accession>
<sequence>MKTASGGWRESRTACETIILGQTASPLCTPAFQVALAVWQPWCNTRTIFDLCPRKISNDQLNRISLRDLNPGEAPTFGLIPLALILDAWAVVLSGRGPGIACCVLGRSGQRVPRSGSARPFCIAPGLREIEKNARPTSWISRRCGSILAYPTRRGLTDHPPYPLHKNPSTPKRGSIGAEGVRGSHRYRYILRLKHSNTNCWMHAWRADTGKWLASVSALSQRPAAAGRFHLQLHT</sequence>
<dbReference type="AlphaFoldDB" id="A0A6G1G9Y4"/>
<keyword evidence="3" id="KW-1185">Reference proteome</keyword>